<dbReference type="AlphaFoldDB" id="A0A4U6D9Q5"/>
<evidence type="ECO:0000313" key="2">
    <source>
        <dbReference type="Proteomes" id="UP000304900"/>
    </source>
</evidence>
<organism evidence="1 2">
    <name type="scientific">Dyadobacter frigoris</name>
    <dbReference type="NCBI Taxonomy" id="2576211"/>
    <lineage>
        <taxon>Bacteria</taxon>
        <taxon>Pseudomonadati</taxon>
        <taxon>Bacteroidota</taxon>
        <taxon>Cytophagia</taxon>
        <taxon>Cytophagales</taxon>
        <taxon>Spirosomataceae</taxon>
        <taxon>Dyadobacter</taxon>
    </lineage>
</organism>
<evidence type="ECO:0000313" key="1">
    <source>
        <dbReference type="EMBL" id="TKT90984.1"/>
    </source>
</evidence>
<dbReference type="RefSeq" id="WP_137341527.1">
    <property type="nucleotide sequence ID" value="NZ_BSQH01000020.1"/>
</dbReference>
<reference evidence="1 2" key="1">
    <citation type="submission" date="2019-05" db="EMBL/GenBank/DDBJ databases">
        <title>Dyadobacter AR-3-8 sp. nov., isolated from arctic soil.</title>
        <authorList>
            <person name="Chaudhary D.K."/>
        </authorList>
    </citation>
    <scope>NUCLEOTIDE SEQUENCE [LARGE SCALE GENOMIC DNA]</scope>
    <source>
        <strain evidence="1 2">AR-3-8</strain>
    </source>
</reference>
<protein>
    <recommendedName>
        <fullName evidence="3">PorT family protein</fullName>
    </recommendedName>
</protein>
<dbReference type="Proteomes" id="UP000304900">
    <property type="component" value="Unassembled WGS sequence"/>
</dbReference>
<sequence>MRRLLETFKYESLTTTKGAIFGIDASYTLIPKKSGLSIHIQPNWSNYKRTNKDHGNTYTYRLQAINLPILLRYTFTSGKIRPFAEAELNIRYRTDFKVKNKGYLCELYGCANGEKTIDLQPQTTQDIVGIVAGAGVEFEVGKIVIPITIRLNEGIGTYKMKELREDSYYYYDIKTSNIQITTGITF</sequence>
<keyword evidence="2" id="KW-1185">Reference proteome</keyword>
<gene>
    <name evidence="1" type="ORF">FDK13_18670</name>
</gene>
<dbReference type="EMBL" id="SZVO01000008">
    <property type="protein sequence ID" value="TKT90984.1"/>
    <property type="molecule type" value="Genomic_DNA"/>
</dbReference>
<dbReference type="OrthoDB" id="952442at2"/>
<proteinExistence type="predicted"/>
<evidence type="ECO:0008006" key="3">
    <source>
        <dbReference type="Google" id="ProtNLM"/>
    </source>
</evidence>
<accession>A0A4U6D9Q5</accession>
<name>A0A4U6D9Q5_9BACT</name>
<comment type="caution">
    <text evidence="1">The sequence shown here is derived from an EMBL/GenBank/DDBJ whole genome shotgun (WGS) entry which is preliminary data.</text>
</comment>